<reference evidence="2 3" key="1">
    <citation type="submission" date="2014-04" db="EMBL/GenBank/DDBJ databases">
        <authorList>
            <consortium name="DOE Joint Genome Institute"/>
            <person name="Kuo A."/>
            <person name="Zuccaro A."/>
            <person name="Kohler A."/>
            <person name="Nagy L.G."/>
            <person name="Floudas D."/>
            <person name="Copeland A."/>
            <person name="Barry K.W."/>
            <person name="Cichocki N."/>
            <person name="Veneault-Fourrey C."/>
            <person name="LaButti K."/>
            <person name="Lindquist E.A."/>
            <person name="Lipzen A."/>
            <person name="Lundell T."/>
            <person name="Morin E."/>
            <person name="Murat C."/>
            <person name="Sun H."/>
            <person name="Tunlid A."/>
            <person name="Henrissat B."/>
            <person name="Grigoriev I.V."/>
            <person name="Hibbett D.S."/>
            <person name="Martin F."/>
            <person name="Nordberg H.P."/>
            <person name="Cantor M.N."/>
            <person name="Hua S.X."/>
        </authorList>
    </citation>
    <scope>NUCLEOTIDE SEQUENCE [LARGE SCALE GENOMIC DNA]</scope>
    <source>
        <strain evidence="2 3">MAFF 305830</strain>
    </source>
</reference>
<dbReference type="InterPro" id="IPR054464">
    <property type="entry name" value="ULD_fung"/>
</dbReference>
<dbReference type="Pfam" id="PF22893">
    <property type="entry name" value="ULD_2"/>
    <property type="match status" value="1"/>
</dbReference>
<evidence type="ECO:0000313" key="2">
    <source>
        <dbReference type="EMBL" id="KIM30294.1"/>
    </source>
</evidence>
<reference evidence="3" key="2">
    <citation type="submission" date="2015-01" db="EMBL/GenBank/DDBJ databases">
        <title>Evolutionary Origins and Diversification of the Mycorrhizal Mutualists.</title>
        <authorList>
            <consortium name="DOE Joint Genome Institute"/>
            <consortium name="Mycorrhizal Genomics Consortium"/>
            <person name="Kohler A."/>
            <person name="Kuo A."/>
            <person name="Nagy L.G."/>
            <person name="Floudas D."/>
            <person name="Copeland A."/>
            <person name="Barry K.W."/>
            <person name="Cichocki N."/>
            <person name="Veneault-Fourrey C."/>
            <person name="LaButti K."/>
            <person name="Lindquist E.A."/>
            <person name="Lipzen A."/>
            <person name="Lundell T."/>
            <person name="Morin E."/>
            <person name="Murat C."/>
            <person name="Riley R."/>
            <person name="Ohm R."/>
            <person name="Sun H."/>
            <person name="Tunlid A."/>
            <person name="Henrissat B."/>
            <person name="Grigoriev I.V."/>
            <person name="Hibbett D.S."/>
            <person name="Martin F."/>
        </authorList>
    </citation>
    <scope>NUCLEOTIDE SEQUENCE [LARGE SCALE GENOMIC DNA]</scope>
    <source>
        <strain evidence="3">MAFF 305830</strain>
    </source>
</reference>
<dbReference type="AlphaFoldDB" id="A0A0C3BDT3"/>
<proteinExistence type="predicted"/>
<keyword evidence="3" id="KW-1185">Reference proteome</keyword>
<gene>
    <name evidence="2" type="ORF">M408DRAFT_328326</name>
</gene>
<accession>A0A0C3BDT3</accession>
<evidence type="ECO:0000259" key="1">
    <source>
        <dbReference type="Pfam" id="PF22893"/>
    </source>
</evidence>
<name>A0A0C3BDT3_SERVB</name>
<dbReference type="HOGENOM" id="CLU_924908_0_0_1"/>
<dbReference type="Proteomes" id="UP000054097">
    <property type="component" value="Unassembled WGS sequence"/>
</dbReference>
<sequence length="301" mass="33785">MLSPLGVKQMRDIVKERVENITLIDASGNRVGIPMEWCHTYPMLVDIISVYFKHQKPPGNSFVERGDYCLVTEDRESLVNPRGWTYIAQVGLNIGVNIIIRTRNEHAVKCPKCQTGFIGNLIDGLASCIPCSVPFRVEEAAIDFRDNPIKSALETRHTLEGRRTESRMFGVEAFEQRGRTVGMKHPDTVQTAASLVATSSSKRRWAKSDKLEIEAQPKLVRRTSHPNSQILNELLQRFHHTNYSWVVNSIKGPRGHILHTAEFWFNGILLAQSKDTHPHAGAAKGEAATIALPILRIMFGV</sequence>
<feature type="domain" description="Ubiquitin-like" evidence="1">
    <location>
        <begin position="17"/>
        <end position="101"/>
    </location>
</feature>
<organism evidence="2 3">
    <name type="scientific">Serendipita vermifera MAFF 305830</name>
    <dbReference type="NCBI Taxonomy" id="933852"/>
    <lineage>
        <taxon>Eukaryota</taxon>
        <taxon>Fungi</taxon>
        <taxon>Dikarya</taxon>
        <taxon>Basidiomycota</taxon>
        <taxon>Agaricomycotina</taxon>
        <taxon>Agaricomycetes</taxon>
        <taxon>Sebacinales</taxon>
        <taxon>Serendipitaceae</taxon>
        <taxon>Serendipita</taxon>
    </lineage>
</organism>
<dbReference type="EMBL" id="KN824285">
    <property type="protein sequence ID" value="KIM30294.1"/>
    <property type="molecule type" value="Genomic_DNA"/>
</dbReference>
<dbReference type="OrthoDB" id="3039023at2759"/>
<evidence type="ECO:0000313" key="3">
    <source>
        <dbReference type="Proteomes" id="UP000054097"/>
    </source>
</evidence>
<protein>
    <recommendedName>
        <fullName evidence="1">Ubiquitin-like domain-containing protein</fullName>
    </recommendedName>
</protein>